<name>A0AAX4AG05_LACLC</name>
<organism evidence="4 5">
    <name type="scientific">Lactococcus lactis subsp. cremoris</name>
    <name type="common">Streptococcus cremoris</name>
    <dbReference type="NCBI Taxonomy" id="1359"/>
    <lineage>
        <taxon>Bacteria</taxon>
        <taxon>Bacillati</taxon>
        <taxon>Bacillota</taxon>
        <taxon>Bacilli</taxon>
        <taxon>Lactobacillales</taxon>
        <taxon>Streptococcaceae</taxon>
        <taxon>Lactococcus</taxon>
    </lineage>
</organism>
<dbReference type="SUPFAM" id="SSF53448">
    <property type="entry name" value="Nucleotide-diphospho-sugar transferases"/>
    <property type="match status" value="1"/>
</dbReference>
<keyword evidence="2 4" id="KW-0808">Transferase</keyword>
<reference evidence="4" key="2">
    <citation type="submission" date="2023-09" db="EMBL/GenBank/DDBJ databases">
        <authorList>
            <person name="Kim T.W."/>
        </authorList>
    </citation>
    <scope>NUCLEOTIDE SEQUENCE</scope>
    <source>
        <strain evidence="4">KCKM 0438</strain>
    </source>
</reference>
<dbReference type="AlphaFoldDB" id="A0AAX4AG05"/>
<dbReference type="GO" id="GO:0016757">
    <property type="term" value="F:glycosyltransferase activity"/>
    <property type="evidence" value="ECO:0007669"/>
    <property type="project" value="UniProtKB-KW"/>
</dbReference>
<evidence type="ECO:0000259" key="3">
    <source>
        <dbReference type="Pfam" id="PF00535"/>
    </source>
</evidence>
<keyword evidence="1 4" id="KW-0328">Glycosyltransferase</keyword>
<dbReference type="EMBL" id="CP133787">
    <property type="protein sequence ID" value="WMX71253.1"/>
    <property type="molecule type" value="Genomic_DNA"/>
</dbReference>
<dbReference type="CDD" id="cd00761">
    <property type="entry name" value="Glyco_tranf_GTA_type"/>
    <property type="match status" value="1"/>
</dbReference>
<accession>A0AAX4AG05</accession>
<dbReference type="Pfam" id="PF00535">
    <property type="entry name" value="Glycos_transf_2"/>
    <property type="match status" value="1"/>
</dbReference>
<dbReference type="InterPro" id="IPR029044">
    <property type="entry name" value="Nucleotide-diphossugar_trans"/>
</dbReference>
<evidence type="ECO:0000313" key="5">
    <source>
        <dbReference type="Proteomes" id="UP001254658"/>
    </source>
</evidence>
<dbReference type="EC" id="2.4.-.-" evidence="4"/>
<evidence type="ECO:0000256" key="2">
    <source>
        <dbReference type="ARBA" id="ARBA00022679"/>
    </source>
</evidence>
<feature type="domain" description="Glycosyltransferase 2-like" evidence="3">
    <location>
        <begin position="6"/>
        <end position="132"/>
    </location>
</feature>
<dbReference type="PANTHER" id="PTHR22916:SF51">
    <property type="entry name" value="GLYCOSYLTRANSFERASE EPSH-RELATED"/>
    <property type="match status" value="1"/>
</dbReference>
<dbReference type="Gene3D" id="3.90.550.10">
    <property type="entry name" value="Spore Coat Polysaccharide Biosynthesis Protein SpsA, Chain A"/>
    <property type="match status" value="1"/>
</dbReference>
<proteinExistence type="predicted"/>
<dbReference type="PANTHER" id="PTHR22916">
    <property type="entry name" value="GLYCOSYLTRANSFERASE"/>
    <property type="match status" value="1"/>
</dbReference>
<evidence type="ECO:0000313" key="4">
    <source>
        <dbReference type="EMBL" id="WMX71253.1"/>
    </source>
</evidence>
<dbReference type="Proteomes" id="UP001254658">
    <property type="component" value="Chromosome"/>
</dbReference>
<gene>
    <name evidence="4" type="ORF">RF668_02865</name>
</gene>
<dbReference type="RefSeq" id="WP_309559219.1">
    <property type="nucleotide sequence ID" value="NZ_CP133787.1"/>
</dbReference>
<protein>
    <submittedName>
        <fullName evidence="4">Glycosyltransferase family 2 protein</fullName>
        <ecNumber evidence="4">2.4.-.-</ecNumber>
    </submittedName>
</protein>
<sequence length="313" mass="36147">MEKKVSIIVSVYKAEEFIKRCVDSLLRQTYQNIEIILIEDGSPDRSGEIIDNYTDPRIKVVHNPNLGVSHTRNVGLALASGDYVTFCDSDDYYSLDHVEKVLHAAIDQDADIVISGYYLEGEGSFTSSVKMRSHVINQDEVVKHCCIDDEFGGFCWNKLYKKKVIAGNHFPEDLDILEDTYFLCLGMQRAQKMYYLAEPLYYYCDNPDSAVRNITNLFSDHDSLKYADSYDKIMCDFDFSKPALDIIHSTMFNIAVDLRHMMYLGMYSGNQALLDSFNRNIKKYRSDYYSSKEYSLESKIKTTVKWLLPKLHK</sequence>
<evidence type="ECO:0000256" key="1">
    <source>
        <dbReference type="ARBA" id="ARBA00022676"/>
    </source>
</evidence>
<dbReference type="InterPro" id="IPR001173">
    <property type="entry name" value="Glyco_trans_2-like"/>
</dbReference>
<reference evidence="4" key="1">
    <citation type="journal article" date="2022" name="Microbiol. Spectr.">
        <title>Optimizing Conditions in the Acid Tolerance Test for Potential Probiotics Using Response Surface Methodology.</title>
        <authorList>
            <person name="Ko H.I."/>
            <person name="Jeong C.H."/>
            <person name="Hong S.W."/>
            <person name="Eun J.B."/>
            <person name="Kim T.W."/>
        </authorList>
    </citation>
    <scope>NUCLEOTIDE SEQUENCE</scope>
    <source>
        <strain evidence="4">KCKM 0438</strain>
    </source>
</reference>